<evidence type="ECO:0000313" key="2">
    <source>
        <dbReference type="Proteomes" id="UP001208689"/>
    </source>
</evidence>
<dbReference type="EMBL" id="CP104013">
    <property type="protein sequence ID" value="UYP45054.1"/>
    <property type="molecule type" value="Genomic_DNA"/>
</dbReference>
<evidence type="ECO:0000313" key="1">
    <source>
        <dbReference type="EMBL" id="UYP45054.1"/>
    </source>
</evidence>
<protein>
    <recommendedName>
        <fullName evidence="3">Lipoprotein</fullName>
    </recommendedName>
</protein>
<sequence length="136" mass="16083">MRHKKKIFGLILGLTLVGSWCFSIEGMSYLGHLPNERFACIITHLEYPPDLFEGQQVEFRISATSLSCFSDQELYLRKYKIFRLIEGHFYYYQDPKLFYCEAELPVSMNFTYIFPFAGNWKIKINDFPIIVSVQRN</sequence>
<organism evidence="1 2">
    <name type="scientific">Candidatus Lokiarchaeum ossiferum</name>
    <dbReference type="NCBI Taxonomy" id="2951803"/>
    <lineage>
        <taxon>Archaea</taxon>
        <taxon>Promethearchaeati</taxon>
        <taxon>Promethearchaeota</taxon>
        <taxon>Promethearchaeia</taxon>
        <taxon>Promethearchaeales</taxon>
        <taxon>Promethearchaeaceae</taxon>
        <taxon>Candidatus Lokiarchaeum</taxon>
    </lineage>
</organism>
<dbReference type="Proteomes" id="UP001208689">
    <property type="component" value="Chromosome"/>
</dbReference>
<reference evidence="1" key="1">
    <citation type="submission" date="2022-09" db="EMBL/GenBank/DDBJ databases">
        <title>Actin cytoskeleton and complex cell architecture in an #Asgard archaeon.</title>
        <authorList>
            <person name="Ponce Toledo R.I."/>
            <person name="Schleper C."/>
            <person name="Rodrigues Oliveira T."/>
            <person name="Wollweber F."/>
            <person name="Xu J."/>
            <person name="Rittmann S."/>
            <person name="Klingl A."/>
            <person name="Pilhofer M."/>
        </authorList>
    </citation>
    <scope>NUCLEOTIDE SEQUENCE</scope>
    <source>
        <strain evidence="1">B-35</strain>
    </source>
</reference>
<proteinExistence type="predicted"/>
<gene>
    <name evidence="1" type="ORF">NEF87_001339</name>
</gene>
<keyword evidence="2" id="KW-1185">Reference proteome</keyword>
<evidence type="ECO:0008006" key="3">
    <source>
        <dbReference type="Google" id="ProtNLM"/>
    </source>
</evidence>
<accession>A0ABY6HNH0</accession>
<name>A0ABY6HNH0_9ARCH</name>